<organism evidence="1">
    <name type="scientific">Arundo donax</name>
    <name type="common">Giant reed</name>
    <name type="synonym">Donax arundinaceus</name>
    <dbReference type="NCBI Taxonomy" id="35708"/>
    <lineage>
        <taxon>Eukaryota</taxon>
        <taxon>Viridiplantae</taxon>
        <taxon>Streptophyta</taxon>
        <taxon>Embryophyta</taxon>
        <taxon>Tracheophyta</taxon>
        <taxon>Spermatophyta</taxon>
        <taxon>Magnoliopsida</taxon>
        <taxon>Liliopsida</taxon>
        <taxon>Poales</taxon>
        <taxon>Poaceae</taxon>
        <taxon>PACMAD clade</taxon>
        <taxon>Arundinoideae</taxon>
        <taxon>Arundineae</taxon>
        <taxon>Arundo</taxon>
    </lineage>
</organism>
<protein>
    <submittedName>
        <fullName evidence="1">Uncharacterized protein</fullName>
    </submittedName>
</protein>
<reference evidence="1" key="1">
    <citation type="submission" date="2014-09" db="EMBL/GenBank/DDBJ databases">
        <authorList>
            <person name="Magalhaes I.L.F."/>
            <person name="Oliveira U."/>
            <person name="Santos F.R."/>
            <person name="Vidigal T.H.D.A."/>
            <person name="Brescovit A.D."/>
            <person name="Santos A.J."/>
        </authorList>
    </citation>
    <scope>NUCLEOTIDE SEQUENCE</scope>
    <source>
        <tissue evidence="1">Shoot tissue taken approximately 20 cm above the soil surface</tissue>
    </source>
</reference>
<name>A0A0A8Z5Y1_ARUDO</name>
<dbReference type="EMBL" id="GBRH01263066">
    <property type="protein sequence ID" value="JAD34829.1"/>
    <property type="molecule type" value="Transcribed_RNA"/>
</dbReference>
<proteinExistence type="predicted"/>
<dbReference type="AlphaFoldDB" id="A0A0A8Z5Y1"/>
<evidence type="ECO:0000313" key="1">
    <source>
        <dbReference type="EMBL" id="JAD34829.1"/>
    </source>
</evidence>
<reference evidence="1" key="2">
    <citation type="journal article" date="2015" name="Data Brief">
        <title>Shoot transcriptome of the giant reed, Arundo donax.</title>
        <authorList>
            <person name="Barrero R.A."/>
            <person name="Guerrero F.D."/>
            <person name="Moolhuijzen P."/>
            <person name="Goolsby J.A."/>
            <person name="Tidwell J."/>
            <person name="Bellgard S.E."/>
            <person name="Bellgard M.I."/>
        </authorList>
    </citation>
    <scope>NUCLEOTIDE SEQUENCE</scope>
    <source>
        <tissue evidence="1">Shoot tissue taken approximately 20 cm above the soil surface</tissue>
    </source>
</reference>
<accession>A0A0A8Z5Y1</accession>
<sequence length="20" mass="2295">MPQNKPSVRVLSVASFQRLH</sequence>